<evidence type="ECO:0000256" key="1">
    <source>
        <dbReference type="SAM" id="MobiDB-lite"/>
    </source>
</evidence>
<name>A0ABT5DAD8_9BACT</name>
<dbReference type="EMBL" id="JAQNDM010000002">
    <property type="protein sequence ID" value="MDC0710511.1"/>
    <property type="molecule type" value="Genomic_DNA"/>
</dbReference>
<reference evidence="3 4" key="1">
    <citation type="submission" date="2022-11" db="EMBL/GenBank/DDBJ databases">
        <title>Minimal conservation of predation-associated metabolite biosynthetic gene clusters underscores biosynthetic potential of Myxococcota including descriptions for ten novel species: Archangium lansinium sp. nov., Myxococcus landrumus sp. nov., Nannocystis bai.</title>
        <authorList>
            <person name="Ahearne A."/>
            <person name="Stevens C."/>
            <person name="Dowd S."/>
        </authorList>
    </citation>
    <scope>NUCLEOTIDE SEQUENCE [LARGE SCALE GENOMIC DNA]</scope>
    <source>
        <strain evidence="3 4">NCWAL01</strain>
    </source>
</reference>
<accession>A0ABT5DAD8</accession>
<feature type="region of interest" description="Disordered" evidence="1">
    <location>
        <begin position="26"/>
        <end position="51"/>
    </location>
</feature>
<organism evidence="3 4">
    <name type="scientific">Stigmatella ashevillensis</name>
    <dbReference type="NCBI Taxonomy" id="2995309"/>
    <lineage>
        <taxon>Bacteria</taxon>
        <taxon>Pseudomonadati</taxon>
        <taxon>Myxococcota</taxon>
        <taxon>Myxococcia</taxon>
        <taxon>Myxococcales</taxon>
        <taxon>Cystobacterineae</taxon>
        <taxon>Archangiaceae</taxon>
        <taxon>Stigmatella</taxon>
    </lineage>
</organism>
<evidence type="ECO:0000313" key="3">
    <source>
        <dbReference type="EMBL" id="MDC0710511.1"/>
    </source>
</evidence>
<dbReference type="Proteomes" id="UP001221838">
    <property type="component" value="Unassembled WGS sequence"/>
</dbReference>
<protein>
    <recommendedName>
        <fullName evidence="5">Lipoprotein</fullName>
    </recommendedName>
</protein>
<evidence type="ECO:0000256" key="2">
    <source>
        <dbReference type="SAM" id="SignalP"/>
    </source>
</evidence>
<comment type="caution">
    <text evidence="3">The sequence shown here is derived from an EMBL/GenBank/DDBJ whole genome shotgun (WGS) entry which is preliminary data.</text>
</comment>
<proteinExistence type="predicted"/>
<feature type="signal peptide" evidence="2">
    <location>
        <begin position="1"/>
        <end position="21"/>
    </location>
</feature>
<evidence type="ECO:0000313" key="4">
    <source>
        <dbReference type="Proteomes" id="UP001221838"/>
    </source>
</evidence>
<dbReference type="RefSeq" id="WP_272140033.1">
    <property type="nucleotide sequence ID" value="NZ_JAQNDM010000002.1"/>
</dbReference>
<keyword evidence="2" id="KW-0732">Signal</keyword>
<gene>
    <name evidence="3" type="ORF">POL68_18690</name>
</gene>
<feature type="chain" id="PRO_5045721984" description="Lipoprotein" evidence="2">
    <location>
        <begin position="22"/>
        <end position="117"/>
    </location>
</feature>
<sequence length="117" mass="12148">MALQWKMGLMGLAALAGVALQGCTATHKQMSEHHASRQASPGSRGGGDEEMGVNLLLARQQCEREARDVRGYPGATAGTASVTGPEMARVQVNIGAPASGYRVPCTYDARSGVAHVP</sequence>
<keyword evidence="4" id="KW-1185">Reference proteome</keyword>
<evidence type="ECO:0008006" key="5">
    <source>
        <dbReference type="Google" id="ProtNLM"/>
    </source>
</evidence>
<dbReference type="PROSITE" id="PS51257">
    <property type="entry name" value="PROKAR_LIPOPROTEIN"/>
    <property type="match status" value="1"/>
</dbReference>